<evidence type="ECO:0000259" key="12">
    <source>
        <dbReference type="Pfam" id="PF03175"/>
    </source>
</evidence>
<dbReference type="EC" id="2.7.7.7" evidence="2"/>
<dbReference type="Gene3D" id="3.90.1600.10">
    <property type="entry name" value="Palm domain of DNA polymerase"/>
    <property type="match status" value="2"/>
</dbReference>
<evidence type="ECO:0000256" key="4">
    <source>
        <dbReference type="ARBA" id="ARBA00022695"/>
    </source>
</evidence>
<keyword evidence="10" id="KW-0238">DNA-binding</keyword>
<keyword evidence="3" id="KW-0808">Transferase</keyword>
<feature type="domain" description="DNA-directed DNA polymerase family B mitochondria/virus" evidence="12">
    <location>
        <begin position="194"/>
        <end position="487"/>
    </location>
</feature>
<dbReference type="GO" id="GO:0016787">
    <property type="term" value="F:hydrolase activity"/>
    <property type="evidence" value="ECO:0007669"/>
    <property type="project" value="UniProtKB-KW"/>
</dbReference>
<dbReference type="Pfam" id="PF03175">
    <property type="entry name" value="DNA_pol_B_2"/>
    <property type="match status" value="1"/>
</dbReference>
<proteinExistence type="inferred from homology"/>
<dbReference type="GO" id="GO:0000166">
    <property type="term" value="F:nucleotide binding"/>
    <property type="evidence" value="ECO:0007669"/>
    <property type="project" value="InterPro"/>
</dbReference>
<dbReference type="InterPro" id="IPR043502">
    <property type="entry name" value="DNA/RNA_pol_sf"/>
</dbReference>
<dbReference type="InterPro" id="IPR004868">
    <property type="entry name" value="DNA-dir_DNA_pol_B_mt/vir"/>
</dbReference>
<evidence type="ECO:0000256" key="10">
    <source>
        <dbReference type="ARBA" id="ARBA00023125"/>
    </source>
</evidence>
<comment type="catalytic activity">
    <reaction evidence="11">
        <text>DNA(n) + a 2'-deoxyribonucleoside 5'-triphosphate = DNA(n+1) + diphosphate</text>
        <dbReference type="Rhea" id="RHEA:22508"/>
        <dbReference type="Rhea" id="RHEA-COMP:17339"/>
        <dbReference type="Rhea" id="RHEA-COMP:17340"/>
        <dbReference type="ChEBI" id="CHEBI:33019"/>
        <dbReference type="ChEBI" id="CHEBI:61560"/>
        <dbReference type="ChEBI" id="CHEBI:173112"/>
        <dbReference type="EC" id="2.7.7.7"/>
    </reaction>
</comment>
<evidence type="ECO:0000256" key="5">
    <source>
        <dbReference type="ARBA" id="ARBA00022705"/>
    </source>
</evidence>
<reference evidence="13" key="1">
    <citation type="journal article" date="2021" name="Proc. Natl. Acad. Sci. U.S.A.">
        <title>A Catalog of Tens of Thousands of Viruses from Human Metagenomes Reveals Hidden Associations with Chronic Diseases.</title>
        <authorList>
            <person name="Tisza M.J."/>
            <person name="Buck C.B."/>
        </authorList>
    </citation>
    <scope>NUCLEOTIDE SEQUENCE</scope>
    <source>
        <strain evidence="13">Ct1ev3</strain>
    </source>
</reference>
<organism evidence="13">
    <name type="scientific">Podoviridae sp. ct1ev3</name>
    <dbReference type="NCBI Taxonomy" id="2825216"/>
    <lineage>
        <taxon>Viruses</taxon>
        <taxon>Duplodnaviria</taxon>
        <taxon>Heunggongvirae</taxon>
        <taxon>Uroviricota</taxon>
        <taxon>Caudoviricetes</taxon>
    </lineage>
</organism>
<evidence type="ECO:0000256" key="7">
    <source>
        <dbReference type="ARBA" id="ARBA00022801"/>
    </source>
</evidence>
<dbReference type="GO" id="GO:0006260">
    <property type="term" value="P:DNA replication"/>
    <property type="evidence" value="ECO:0007669"/>
    <property type="project" value="UniProtKB-KW"/>
</dbReference>
<dbReference type="InterPro" id="IPR012337">
    <property type="entry name" value="RNaseH-like_sf"/>
</dbReference>
<keyword evidence="8" id="KW-0239">DNA-directed DNA polymerase</keyword>
<keyword evidence="6" id="KW-0540">Nuclease</keyword>
<keyword evidence="4" id="KW-0548">Nucleotidyltransferase</keyword>
<keyword evidence="9" id="KW-1194">Viral DNA replication</keyword>
<keyword evidence="5" id="KW-0235">DNA replication</keyword>
<dbReference type="PROSITE" id="PS00116">
    <property type="entry name" value="DNA_POLYMERASE_B"/>
    <property type="match status" value="1"/>
</dbReference>
<dbReference type="InterPro" id="IPR023211">
    <property type="entry name" value="DNA_pol_palm_dom_sf"/>
</dbReference>
<name>A0A8S5TT46_9CAUD</name>
<dbReference type="EMBL" id="BK015925">
    <property type="protein sequence ID" value="DAF85363.1"/>
    <property type="molecule type" value="Genomic_DNA"/>
</dbReference>
<evidence type="ECO:0000256" key="6">
    <source>
        <dbReference type="ARBA" id="ARBA00022722"/>
    </source>
</evidence>
<dbReference type="InterPro" id="IPR017964">
    <property type="entry name" value="DNA-dir_DNA_pol_B_CS"/>
</dbReference>
<evidence type="ECO:0000256" key="1">
    <source>
        <dbReference type="ARBA" id="ARBA00005755"/>
    </source>
</evidence>
<evidence type="ECO:0000256" key="3">
    <source>
        <dbReference type="ARBA" id="ARBA00022679"/>
    </source>
</evidence>
<dbReference type="GO" id="GO:0003677">
    <property type="term" value="F:DNA binding"/>
    <property type="evidence" value="ECO:0007669"/>
    <property type="project" value="UniProtKB-KW"/>
</dbReference>
<evidence type="ECO:0000256" key="8">
    <source>
        <dbReference type="ARBA" id="ARBA00022932"/>
    </source>
</evidence>
<dbReference type="GO" id="GO:0003887">
    <property type="term" value="F:DNA-directed DNA polymerase activity"/>
    <property type="evidence" value="ECO:0007669"/>
    <property type="project" value="UniProtKB-KW"/>
</dbReference>
<evidence type="ECO:0000256" key="9">
    <source>
        <dbReference type="ARBA" id="ARBA00023109"/>
    </source>
</evidence>
<dbReference type="SUPFAM" id="SSF56672">
    <property type="entry name" value="DNA/RNA polymerases"/>
    <property type="match status" value="1"/>
</dbReference>
<evidence type="ECO:0000313" key="13">
    <source>
        <dbReference type="EMBL" id="DAF85363.1"/>
    </source>
</evidence>
<comment type="similarity">
    <text evidence="1">Belongs to the DNA polymerase type-B family.</text>
</comment>
<dbReference type="GO" id="GO:0039693">
    <property type="term" value="P:viral DNA genome replication"/>
    <property type="evidence" value="ECO:0007669"/>
    <property type="project" value="UniProtKB-KW"/>
</dbReference>
<accession>A0A8S5TT46</accession>
<protein>
    <recommendedName>
        <fullName evidence="2">DNA-directed DNA polymerase</fullName>
        <ecNumber evidence="2">2.7.7.7</ecNumber>
    </recommendedName>
</protein>
<evidence type="ECO:0000256" key="11">
    <source>
        <dbReference type="ARBA" id="ARBA00049244"/>
    </source>
</evidence>
<keyword evidence="7" id="KW-0378">Hydrolase</keyword>
<dbReference type="SUPFAM" id="SSF53098">
    <property type="entry name" value="Ribonuclease H-like"/>
    <property type="match status" value="1"/>
</dbReference>
<evidence type="ECO:0000256" key="2">
    <source>
        <dbReference type="ARBA" id="ARBA00012417"/>
    </source>
</evidence>
<dbReference type="Gene3D" id="3.30.420.10">
    <property type="entry name" value="Ribonuclease H-like superfamily/Ribonuclease H"/>
    <property type="match status" value="1"/>
</dbReference>
<sequence length="682" mass="79852">MKILKSNDIAYNVSDYPYSKYRNCKTLRNKRGVTYYNIDAAFDIETTNIKAPRHKDKHGKTVKDGNDYAFMYHWQFCIHDKVVFGRTWEEFQKFIDAMCESWELSENRVLVVYVHNLAFEFQFIRNFFIWSNIFARKKRKPLRALAKCGIEFRCSYILSNMSLEKFCENTPGITHPKLAETYDYEILRYPDTPMEDADLCYCYNDVAGLCECIQHLLKEDTILSIPMTSTGYVRRDFRKAMQSNPKNRMQFKRNRLTPELYTLLKDAFRGGDTHANYLYTDEVIKNVYSYDETSAYPGVMMRKKFPMHFIKVNETRFAEVMKNKSTGKIFRCRLFNVKHRIHGGMPYMSVSMCRLHSNIRADNGRVLSADFVELKGITDIDYEILRQDYTWERMEINDLYQAKLEYLPDEFRNQIMHYYYLKCTLKEKPGKEYEYMKSKNKLNSSYGMMVTDIASPEVCLENGEWIENPINLQRALDKYYSSYSSFLSYQWGIWVTAYARQALRKAIYICGNLGKNAIYIDTDSIKTDVDISNSIELINAEIVKESEQCGIDCHVDYNGEHYQLGVYDYEGCYDEFKTLGAKKYVVKKYDKKKKKKLYVVTIAGLNKKNGSDYINKNGIEAFKIGTVFYPSGNLEATYNDCDIHTITIDGHTFTTASNIALVPSEYTLGVTNEYFDLFSKCK</sequence>
<dbReference type="GO" id="GO:0004518">
    <property type="term" value="F:nuclease activity"/>
    <property type="evidence" value="ECO:0007669"/>
    <property type="project" value="UniProtKB-KW"/>
</dbReference>
<dbReference type="InterPro" id="IPR036397">
    <property type="entry name" value="RNaseH_sf"/>
</dbReference>